<dbReference type="PaxDb" id="2903-EOD39307"/>
<keyword evidence="2" id="KW-1185">Reference proteome</keyword>
<name>A0A0D3KU72_EMIH1</name>
<dbReference type="GeneID" id="17284580"/>
<protein>
    <submittedName>
        <fullName evidence="1">Uncharacterized protein</fullName>
    </submittedName>
</protein>
<dbReference type="EnsemblProtists" id="EOD39307">
    <property type="protein sequence ID" value="EOD39307"/>
    <property type="gene ID" value="EMIHUDRAFT_372923"/>
</dbReference>
<sequence>MKRKPAARPVAEAAAARPDDMFGLMLDPVVPAGQAVPPPPPDASVAPAAATADARFTLRSVVSFESKADGEKLHPIDAKRKLEKSLAEIRASKLARRAERQARRPAASRA</sequence>
<organism evidence="1 2">
    <name type="scientific">Emiliania huxleyi (strain CCMP1516)</name>
    <dbReference type="NCBI Taxonomy" id="280463"/>
    <lineage>
        <taxon>Eukaryota</taxon>
        <taxon>Haptista</taxon>
        <taxon>Haptophyta</taxon>
        <taxon>Prymnesiophyceae</taxon>
        <taxon>Isochrysidales</taxon>
        <taxon>Noelaerhabdaceae</taxon>
        <taxon>Emiliania</taxon>
    </lineage>
</organism>
<dbReference type="Proteomes" id="UP000013827">
    <property type="component" value="Unassembled WGS sequence"/>
</dbReference>
<reference evidence="1" key="2">
    <citation type="submission" date="2024-10" db="UniProtKB">
        <authorList>
            <consortium name="EnsemblProtists"/>
        </authorList>
    </citation>
    <scope>IDENTIFICATION</scope>
</reference>
<evidence type="ECO:0000313" key="2">
    <source>
        <dbReference type="Proteomes" id="UP000013827"/>
    </source>
</evidence>
<dbReference type="HOGENOM" id="CLU_2175809_0_0_1"/>
<dbReference type="RefSeq" id="XP_005791736.1">
    <property type="nucleotide sequence ID" value="XM_005791679.1"/>
</dbReference>
<dbReference type="AlphaFoldDB" id="A0A0D3KU72"/>
<dbReference type="KEGG" id="ehx:EMIHUDRAFT_372923"/>
<proteinExistence type="predicted"/>
<evidence type="ECO:0000313" key="1">
    <source>
        <dbReference type="EnsemblProtists" id="EOD39307"/>
    </source>
</evidence>
<reference evidence="2" key="1">
    <citation type="journal article" date="2013" name="Nature">
        <title>Pan genome of the phytoplankton Emiliania underpins its global distribution.</title>
        <authorList>
            <person name="Read B.A."/>
            <person name="Kegel J."/>
            <person name="Klute M.J."/>
            <person name="Kuo A."/>
            <person name="Lefebvre S.C."/>
            <person name="Maumus F."/>
            <person name="Mayer C."/>
            <person name="Miller J."/>
            <person name="Monier A."/>
            <person name="Salamov A."/>
            <person name="Young J."/>
            <person name="Aguilar M."/>
            <person name="Claverie J.M."/>
            <person name="Frickenhaus S."/>
            <person name="Gonzalez K."/>
            <person name="Herman E.K."/>
            <person name="Lin Y.C."/>
            <person name="Napier J."/>
            <person name="Ogata H."/>
            <person name="Sarno A.F."/>
            <person name="Shmutz J."/>
            <person name="Schroeder D."/>
            <person name="de Vargas C."/>
            <person name="Verret F."/>
            <person name="von Dassow P."/>
            <person name="Valentin K."/>
            <person name="Van de Peer Y."/>
            <person name="Wheeler G."/>
            <person name="Dacks J.B."/>
            <person name="Delwiche C.F."/>
            <person name="Dyhrman S.T."/>
            <person name="Glockner G."/>
            <person name="John U."/>
            <person name="Richards T."/>
            <person name="Worden A.Z."/>
            <person name="Zhang X."/>
            <person name="Grigoriev I.V."/>
            <person name="Allen A.E."/>
            <person name="Bidle K."/>
            <person name="Borodovsky M."/>
            <person name="Bowler C."/>
            <person name="Brownlee C."/>
            <person name="Cock J.M."/>
            <person name="Elias M."/>
            <person name="Gladyshev V.N."/>
            <person name="Groth M."/>
            <person name="Guda C."/>
            <person name="Hadaegh A."/>
            <person name="Iglesias-Rodriguez M.D."/>
            <person name="Jenkins J."/>
            <person name="Jones B.M."/>
            <person name="Lawson T."/>
            <person name="Leese F."/>
            <person name="Lindquist E."/>
            <person name="Lobanov A."/>
            <person name="Lomsadze A."/>
            <person name="Malik S.B."/>
            <person name="Marsh M.E."/>
            <person name="Mackinder L."/>
            <person name="Mock T."/>
            <person name="Mueller-Roeber B."/>
            <person name="Pagarete A."/>
            <person name="Parker M."/>
            <person name="Probert I."/>
            <person name="Quesneville H."/>
            <person name="Raines C."/>
            <person name="Rensing S.A."/>
            <person name="Riano-Pachon D.M."/>
            <person name="Richier S."/>
            <person name="Rokitta S."/>
            <person name="Shiraiwa Y."/>
            <person name="Soanes D.M."/>
            <person name="van der Giezen M."/>
            <person name="Wahlund T.M."/>
            <person name="Williams B."/>
            <person name="Wilson W."/>
            <person name="Wolfe G."/>
            <person name="Wurch L.L."/>
        </authorList>
    </citation>
    <scope>NUCLEOTIDE SEQUENCE</scope>
</reference>
<accession>A0A0D3KU72</accession>